<dbReference type="InterPro" id="IPR056546">
    <property type="entry name" value="MreB_MamK-like"/>
</dbReference>
<feature type="binding site" evidence="6">
    <location>
        <begin position="180"/>
        <end position="182"/>
    </location>
    <ligand>
        <name>ATP</name>
        <dbReference type="ChEBI" id="CHEBI:30616"/>
    </ligand>
</feature>
<feature type="binding site" evidence="6">
    <location>
        <begin position="308"/>
        <end position="311"/>
    </location>
    <ligand>
        <name>ATP</name>
        <dbReference type="ChEBI" id="CHEBI:30616"/>
    </ligand>
</feature>
<evidence type="ECO:0000313" key="8">
    <source>
        <dbReference type="Proteomes" id="UP000004621"/>
    </source>
</evidence>
<feature type="binding site" evidence="6">
    <location>
        <begin position="228"/>
        <end position="231"/>
    </location>
    <ligand>
        <name>ATP</name>
        <dbReference type="ChEBI" id="CHEBI:30616"/>
    </ligand>
</feature>
<dbReference type="GO" id="GO:0000902">
    <property type="term" value="P:cell morphogenesis"/>
    <property type="evidence" value="ECO:0007669"/>
    <property type="project" value="InterPro"/>
</dbReference>
<dbReference type="GO" id="GO:0008360">
    <property type="term" value="P:regulation of cell shape"/>
    <property type="evidence" value="ECO:0007669"/>
    <property type="project" value="UniProtKB-UniRule"/>
</dbReference>
<sequence length="359" mass="37730">MLNTSGLGRNFRNPMFRLLSRFLSNDIAIDLGTANTLIFVRGKGIVLDEPSMVAIQSGAGNKSKIMAVGTEAKKMQGRAPRNIEIVRPMRDGVIADFVITERMLGMLIKKATEGRSLVPPRVVICVPGGSTQVERKAILDSAFAAGAASVHLIEEPMAAALGAGLPIEDAAGSMIVDIGGGTTEIGILSLGGMAYSASVRAAGDEFDKSIIHYLRRHRGVLIGEATAEELKKQIGSASGFETETAMRIKGRDLAEGTPKSLAVTSNEIREALSETVNQIIRAVRLALEQAPPELAGDIADRGIMLTGGGALLHGIDTVLADATGLPVGIADQPLNCVAYGAGKALDYIGKWDTVFTENP</sequence>
<comment type="function">
    <text evidence="6">Forms membrane-associated dynamic filaments that are essential for cell shape determination. Acts by regulating cell wall synthesis and cell elongation, and thus cell shape. A feedback loop between cell geometry and MreB localization may maintain elongated cell shape by targeting cell wall growth to regions of negative cell wall curvature.</text>
</comment>
<keyword evidence="2 6" id="KW-0547">Nucleotide-binding</keyword>
<keyword evidence="1 6" id="KW-0963">Cytoplasm</keyword>
<dbReference type="PANTHER" id="PTHR42749">
    <property type="entry name" value="CELL SHAPE-DETERMINING PROTEIN MREB"/>
    <property type="match status" value="1"/>
</dbReference>
<dbReference type="CDD" id="cd10225">
    <property type="entry name" value="ASKHA_NBD_MreB-like"/>
    <property type="match status" value="1"/>
</dbReference>
<name>A0A9W5MZA3_NEISU</name>
<comment type="subunit">
    <text evidence="6">Forms polymers.</text>
</comment>
<evidence type="ECO:0000256" key="2">
    <source>
        <dbReference type="ARBA" id="ARBA00022741"/>
    </source>
</evidence>
<comment type="similarity">
    <text evidence="5 6">Belongs to the FtsA/MreB family.</text>
</comment>
<evidence type="ECO:0000313" key="7">
    <source>
        <dbReference type="EMBL" id="EFC52101.1"/>
    </source>
</evidence>
<dbReference type="InterPro" id="IPR043129">
    <property type="entry name" value="ATPase_NBD"/>
</dbReference>
<dbReference type="NCBIfam" id="NF010539">
    <property type="entry name" value="PRK13927.1"/>
    <property type="match status" value="1"/>
</dbReference>
<proteinExistence type="inferred from homology"/>
<dbReference type="PRINTS" id="PR01652">
    <property type="entry name" value="SHAPEPROTEIN"/>
</dbReference>
<keyword evidence="4 6" id="KW-0133">Cell shape</keyword>
<dbReference type="NCBIfam" id="TIGR00904">
    <property type="entry name" value="mreB"/>
    <property type="match status" value="1"/>
</dbReference>
<dbReference type="Proteomes" id="UP000004621">
    <property type="component" value="Unassembled WGS sequence"/>
</dbReference>
<feature type="binding site" evidence="6">
    <location>
        <begin position="33"/>
        <end position="35"/>
    </location>
    <ligand>
        <name>ATP</name>
        <dbReference type="ChEBI" id="CHEBI:30616"/>
    </ligand>
</feature>
<dbReference type="AlphaFoldDB" id="A0A9W5MZA3"/>
<gene>
    <name evidence="6" type="primary">mreB</name>
    <name evidence="7" type="ORF">NEISUBOT_04505</name>
</gene>
<protein>
    <recommendedName>
        <fullName evidence="6">Cell shape-determining protein MreB</fullName>
    </recommendedName>
</protein>
<dbReference type="SUPFAM" id="SSF53067">
    <property type="entry name" value="Actin-like ATPase domain"/>
    <property type="match status" value="2"/>
</dbReference>
<evidence type="ECO:0000256" key="6">
    <source>
        <dbReference type="HAMAP-Rule" id="MF_02207"/>
    </source>
</evidence>
<evidence type="ECO:0000256" key="4">
    <source>
        <dbReference type="ARBA" id="ARBA00022960"/>
    </source>
</evidence>
<dbReference type="InterPro" id="IPR004753">
    <property type="entry name" value="MreB"/>
</dbReference>
<dbReference type="Pfam" id="PF06723">
    <property type="entry name" value="MreB_Mbl"/>
    <property type="match status" value="1"/>
</dbReference>
<evidence type="ECO:0000256" key="5">
    <source>
        <dbReference type="ARBA" id="ARBA00023458"/>
    </source>
</evidence>
<dbReference type="GO" id="GO:0005737">
    <property type="term" value="C:cytoplasm"/>
    <property type="evidence" value="ECO:0007669"/>
    <property type="project" value="UniProtKB-SubCell"/>
</dbReference>
<evidence type="ECO:0000256" key="1">
    <source>
        <dbReference type="ARBA" id="ARBA00022490"/>
    </source>
</evidence>
<dbReference type="GO" id="GO:0005524">
    <property type="term" value="F:ATP binding"/>
    <property type="evidence" value="ECO:0007669"/>
    <property type="project" value="UniProtKB-KW"/>
</dbReference>
<dbReference type="Gene3D" id="3.30.420.40">
    <property type="match status" value="3"/>
</dbReference>
<keyword evidence="3 6" id="KW-0067">ATP-binding</keyword>
<accession>A0A9W5MZA3</accession>
<dbReference type="HAMAP" id="MF_02207">
    <property type="entry name" value="MreB"/>
    <property type="match status" value="1"/>
</dbReference>
<comment type="caution">
    <text evidence="7">The sequence shown here is derived from an EMBL/GenBank/DDBJ whole genome shotgun (WGS) entry which is preliminary data.</text>
</comment>
<comment type="subcellular location">
    <subcellularLocation>
        <location evidence="6">Cytoplasm</location>
    </subcellularLocation>
    <text evidence="6">Membrane-associated.</text>
</comment>
<dbReference type="PANTHER" id="PTHR42749:SF1">
    <property type="entry name" value="CELL SHAPE-DETERMINING PROTEIN MREB"/>
    <property type="match status" value="1"/>
</dbReference>
<reference evidence="7 8" key="1">
    <citation type="submission" date="2010-01" db="EMBL/GenBank/DDBJ databases">
        <authorList>
            <person name="Weinstock G."/>
            <person name="Sodergren E."/>
            <person name="Clifton S."/>
            <person name="Fulton L."/>
            <person name="Fulton B."/>
            <person name="Courtney L."/>
            <person name="Fronick C."/>
            <person name="Harrison M."/>
            <person name="Strong C."/>
            <person name="Farmer C."/>
            <person name="Delahaunty K."/>
            <person name="Markovic C."/>
            <person name="Hall O."/>
            <person name="Minx P."/>
            <person name="Tomlinson C."/>
            <person name="Mitreva M."/>
            <person name="Nelson J."/>
            <person name="Hou S."/>
            <person name="Wollam A."/>
            <person name="Pepin K.H."/>
            <person name="Johnson M."/>
            <person name="Bhonagiri V."/>
            <person name="Nash W.E."/>
            <person name="Warren W."/>
            <person name="Chinwalla A."/>
            <person name="Mardis E.R."/>
            <person name="Wilson R.K."/>
        </authorList>
    </citation>
    <scope>NUCLEOTIDE SEQUENCE [LARGE SCALE GENOMIC DNA]</scope>
    <source>
        <strain evidence="7 8">NJ9703</strain>
    </source>
</reference>
<evidence type="ECO:0000256" key="3">
    <source>
        <dbReference type="ARBA" id="ARBA00022840"/>
    </source>
</evidence>
<dbReference type="EMBL" id="ACEO02000006">
    <property type="protein sequence ID" value="EFC52101.1"/>
    <property type="molecule type" value="Genomic_DNA"/>
</dbReference>
<organism evidence="7 8">
    <name type="scientific">Neisseria subflava NJ9703</name>
    <dbReference type="NCBI Taxonomy" id="546268"/>
    <lineage>
        <taxon>Bacteria</taxon>
        <taxon>Pseudomonadati</taxon>
        <taxon>Pseudomonadota</taxon>
        <taxon>Betaproteobacteria</taxon>
        <taxon>Neisseriales</taxon>
        <taxon>Neisseriaceae</taxon>
        <taxon>Neisseria</taxon>
    </lineage>
</organism>